<evidence type="ECO:0000313" key="1">
    <source>
        <dbReference type="EMBL" id="KAK4221045.1"/>
    </source>
</evidence>
<proteinExistence type="predicted"/>
<organism evidence="1 2">
    <name type="scientific">Podospora fimiseda</name>
    <dbReference type="NCBI Taxonomy" id="252190"/>
    <lineage>
        <taxon>Eukaryota</taxon>
        <taxon>Fungi</taxon>
        <taxon>Dikarya</taxon>
        <taxon>Ascomycota</taxon>
        <taxon>Pezizomycotina</taxon>
        <taxon>Sordariomycetes</taxon>
        <taxon>Sordariomycetidae</taxon>
        <taxon>Sordariales</taxon>
        <taxon>Podosporaceae</taxon>
        <taxon>Podospora</taxon>
    </lineage>
</organism>
<reference evidence="1" key="1">
    <citation type="journal article" date="2023" name="Mol. Phylogenet. Evol.">
        <title>Genome-scale phylogeny and comparative genomics of the fungal order Sordariales.</title>
        <authorList>
            <person name="Hensen N."/>
            <person name="Bonometti L."/>
            <person name="Westerberg I."/>
            <person name="Brannstrom I.O."/>
            <person name="Guillou S."/>
            <person name="Cros-Aarteil S."/>
            <person name="Calhoun S."/>
            <person name="Haridas S."/>
            <person name="Kuo A."/>
            <person name="Mondo S."/>
            <person name="Pangilinan J."/>
            <person name="Riley R."/>
            <person name="LaButti K."/>
            <person name="Andreopoulos B."/>
            <person name="Lipzen A."/>
            <person name="Chen C."/>
            <person name="Yan M."/>
            <person name="Daum C."/>
            <person name="Ng V."/>
            <person name="Clum A."/>
            <person name="Steindorff A."/>
            <person name="Ohm R.A."/>
            <person name="Martin F."/>
            <person name="Silar P."/>
            <person name="Natvig D.O."/>
            <person name="Lalanne C."/>
            <person name="Gautier V."/>
            <person name="Ament-Velasquez S.L."/>
            <person name="Kruys A."/>
            <person name="Hutchinson M.I."/>
            <person name="Powell A.J."/>
            <person name="Barry K."/>
            <person name="Miller A.N."/>
            <person name="Grigoriev I.V."/>
            <person name="Debuchy R."/>
            <person name="Gladieux P."/>
            <person name="Hiltunen Thoren M."/>
            <person name="Johannesson H."/>
        </authorList>
    </citation>
    <scope>NUCLEOTIDE SEQUENCE</scope>
    <source>
        <strain evidence="1">CBS 990.96</strain>
    </source>
</reference>
<keyword evidence="2" id="KW-1185">Reference proteome</keyword>
<comment type="caution">
    <text evidence="1">The sequence shown here is derived from an EMBL/GenBank/DDBJ whole genome shotgun (WGS) entry which is preliminary data.</text>
</comment>
<dbReference type="EMBL" id="MU865594">
    <property type="protein sequence ID" value="KAK4221045.1"/>
    <property type="molecule type" value="Genomic_DNA"/>
</dbReference>
<sequence>MPSPIPYDSHLVLGSLVNPKAMDIIDEITNVETQTLVYKEELKTHIESRRSIEMHKSEVASLGALIDPQIMKPFNDELIRVDEQIKATSSRYVEARIKCETEVRTKRCQIPTLHRHFQMDSPIDYTKTDIKLMPLASESIRMDFQYFSQDVNNQDSTAFASTISNYVAKATSLICGSMASEMASLTNRQIADQTSKHKISGTLVFSVSCTHKNASVFAPMVLDVDKTVLLWNQTFRDDRFDPANVNVNSITGLGEINTTTKNTSNNKLTFISGMTYGSSFVGMVHILNTASTEVHEDMTGIAKNLHTQYNIVSPCKNESCNETHHGVTRVADDLRHLLSSQNISCHVTMACMGAIPSIVSSNVKIGVEKFVNFDPKSSIEALQKMQKSGGAKSALSTLAEIDDGYNKILDINSMMRAFEDYRENVRKGTSGGVPINYFTRDITKSSLAEMWNTKYCVHGRKVSN</sequence>
<gene>
    <name evidence="1" type="ORF">QBC38DRAFT_404009</name>
</gene>
<dbReference type="AlphaFoldDB" id="A0AAN6YNJ3"/>
<name>A0AAN6YNJ3_9PEZI</name>
<evidence type="ECO:0000313" key="2">
    <source>
        <dbReference type="Proteomes" id="UP001301958"/>
    </source>
</evidence>
<protein>
    <submittedName>
        <fullName evidence="1">Uncharacterized protein</fullName>
    </submittedName>
</protein>
<reference evidence="1" key="2">
    <citation type="submission" date="2023-05" db="EMBL/GenBank/DDBJ databases">
        <authorList>
            <consortium name="Lawrence Berkeley National Laboratory"/>
            <person name="Steindorff A."/>
            <person name="Hensen N."/>
            <person name="Bonometti L."/>
            <person name="Westerberg I."/>
            <person name="Brannstrom I.O."/>
            <person name="Guillou S."/>
            <person name="Cros-Aarteil S."/>
            <person name="Calhoun S."/>
            <person name="Haridas S."/>
            <person name="Kuo A."/>
            <person name="Mondo S."/>
            <person name="Pangilinan J."/>
            <person name="Riley R."/>
            <person name="Labutti K."/>
            <person name="Andreopoulos B."/>
            <person name="Lipzen A."/>
            <person name="Chen C."/>
            <person name="Yanf M."/>
            <person name="Daum C."/>
            <person name="Ng V."/>
            <person name="Clum A."/>
            <person name="Ohm R."/>
            <person name="Martin F."/>
            <person name="Silar P."/>
            <person name="Natvig D."/>
            <person name="Lalanne C."/>
            <person name="Gautier V."/>
            <person name="Ament-Velasquez S.L."/>
            <person name="Kruys A."/>
            <person name="Hutchinson M.I."/>
            <person name="Powell A.J."/>
            <person name="Barry K."/>
            <person name="Miller A.N."/>
            <person name="Grigoriev I.V."/>
            <person name="Debuchy R."/>
            <person name="Gladieux P."/>
            <person name="Thoren M.H."/>
            <person name="Johannesson H."/>
        </authorList>
    </citation>
    <scope>NUCLEOTIDE SEQUENCE</scope>
    <source>
        <strain evidence="1">CBS 990.96</strain>
    </source>
</reference>
<accession>A0AAN6YNJ3</accession>
<dbReference type="Proteomes" id="UP001301958">
    <property type="component" value="Unassembled WGS sequence"/>
</dbReference>